<dbReference type="SUPFAM" id="SSF53474">
    <property type="entry name" value="alpha/beta-Hydrolases"/>
    <property type="match status" value="1"/>
</dbReference>
<dbReference type="Pfam" id="PF03583">
    <property type="entry name" value="LIP"/>
    <property type="match status" value="1"/>
</dbReference>
<reference evidence="1 2" key="1">
    <citation type="journal article" date="2009" name="Stand. Genomic Sci.">
        <title>Complete genome sequence of Stackebrandtia nassauensis type strain (LLR-40K-21).</title>
        <authorList>
            <person name="Munk C."/>
            <person name="Lapidus A."/>
            <person name="Copeland A."/>
            <person name="Jando M."/>
            <person name="Mayilraj S."/>
            <person name="Glavina Del Rio T."/>
            <person name="Nolan M."/>
            <person name="Chen F."/>
            <person name="Lucas S."/>
            <person name="Tice H."/>
            <person name="Cheng J.F."/>
            <person name="Han C."/>
            <person name="Detter J.C."/>
            <person name="Bruce D."/>
            <person name="Goodwin L."/>
            <person name="Chain P."/>
            <person name="Pitluck S."/>
            <person name="Goker M."/>
            <person name="Ovchinikova G."/>
            <person name="Pati A."/>
            <person name="Ivanova N."/>
            <person name="Mavromatis K."/>
            <person name="Chen A."/>
            <person name="Palaniappan K."/>
            <person name="Land M."/>
            <person name="Hauser L."/>
            <person name="Chang Y.J."/>
            <person name="Jeffries C.D."/>
            <person name="Bristow J."/>
            <person name="Eisen J.A."/>
            <person name="Markowitz V."/>
            <person name="Hugenholtz P."/>
            <person name="Kyrpides N.C."/>
            <person name="Klenk H.P."/>
        </authorList>
    </citation>
    <scope>NUCLEOTIDE SEQUENCE [LARGE SCALE GENOMIC DNA]</scope>
    <source>
        <strain evidence="2">DSM 44728 / CIP 108903 / NRRL B-16338 / NBRC 102104 / LLR-40K-21</strain>
    </source>
</reference>
<protein>
    <submittedName>
        <fullName evidence="1">Secretory lipase</fullName>
    </submittedName>
</protein>
<dbReference type="GO" id="GO:0004806">
    <property type="term" value="F:triacylglycerol lipase activity"/>
    <property type="evidence" value="ECO:0007669"/>
    <property type="project" value="InterPro"/>
</dbReference>
<dbReference type="RefSeq" id="WP_013016192.1">
    <property type="nucleotide sequence ID" value="NC_013947.1"/>
</dbReference>
<dbReference type="PIRSF" id="PIRSF029171">
    <property type="entry name" value="Esterase_LipA"/>
    <property type="match status" value="1"/>
</dbReference>
<keyword evidence="2" id="KW-1185">Reference proteome</keyword>
<dbReference type="Proteomes" id="UP000000844">
    <property type="component" value="Chromosome"/>
</dbReference>
<dbReference type="InterPro" id="IPR005152">
    <property type="entry name" value="Lipase_secreted"/>
</dbReference>
<name>D3Q912_STANL</name>
<dbReference type="EMBL" id="CP001778">
    <property type="protein sequence ID" value="ADD40621.1"/>
    <property type="molecule type" value="Genomic_DNA"/>
</dbReference>
<dbReference type="KEGG" id="sna:Snas_0910"/>
<dbReference type="Gene3D" id="3.40.50.1820">
    <property type="entry name" value="alpha/beta hydrolase"/>
    <property type="match status" value="2"/>
</dbReference>
<dbReference type="STRING" id="446470.Snas_0910"/>
<sequence>MAEPRRAAGTLVKVGELPVALWPEHAHQAFRIHYQGMGYRGRPRLISGSVFIPAGAAPATGWPVVGYAHGTCGLADKTAPSRTGFFRLEREFLSGWLRAGFAVAATDYEGLGTPGPHPYLDGVAAADDIVDAVRAARQLDAPVDDQWFAVGYSQGGHAALHAAAMATQYAPELRFNGTAALAPVSYLREQVDAKTALADGPVSAILPFILVGLRAKHPHFDCRDHLDDMGDELADLAERGSLVELFKATKGLTNDDLGATDIDSVPALAEALATHEIPIAALDRPLFIGQGDADVSIRPHLTRRLATELETAGTTIHYRRYDTADHASILEHALDDAVAWTNTVTR</sequence>
<dbReference type="InterPro" id="IPR029058">
    <property type="entry name" value="AB_hydrolase_fold"/>
</dbReference>
<gene>
    <name evidence="1" type="ordered locus">Snas_0910</name>
</gene>
<evidence type="ECO:0000313" key="1">
    <source>
        <dbReference type="EMBL" id="ADD40621.1"/>
    </source>
</evidence>
<organism evidence="1 2">
    <name type="scientific">Stackebrandtia nassauensis (strain DSM 44728 / CIP 108903 / NRRL B-16338 / NBRC 102104 / LLR-40K-21)</name>
    <dbReference type="NCBI Taxonomy" id="446470"/>
    <lineage>
        <taxon>Bacteria</taxon>
        <taxon>Bacillati</taxon>
        <taxon>Actinomycetota</taxon>
        <taxon>Actinomycetes</taxon>
        <taxon>Glycomycetales</taxon>
        <taxon>Glycomycetaceae</taxon>
        <taxon>Stackebrandtia</taxon>
    </lineage>
</organism>
<dbReference type="GO" id="GO:0016042">
    <property type="term" value="P:lipid catabolic process"/>
    <property type="evidence" value="ECO:0007669"/>
    <property type="project" value="InterPro"/>
</dbReference>
<dbReference type="HOGENOM" id="CLU_029538_3_0_11"/>
<accession>D3Q912</accession>
<dbReference type="eggNOG" id="COG1073">
    <property type="taxonomic scope" value="Bacteria"/>
</dbReference>
<dbReference type="PANTHER" id="PTHR34853">
    <property type="match status" value="1"/>
</dbReference>
<proteinExistence type="predicted"/>
<dbReference type="ESTHER" id="stanl-d3q912">
    <property type="family name" value="Fungal-Bact_LIP"/>
</dbReference>
<dbReference type="AlphaFoldDB" id="D3Q912"/>
<evidence type="ECO:0000313" key="2">
    <source>
        <dbReference type="Proteomes" id="UP000000844"/>
    </source>
</evidence>
<dbReference type="PANTHER" id="PTHR34853:SF1">
    <property type="entry name" value="LIPASE 5"/>
    <property type="match status" value="1"/>
</dbReference>